<dbReference type="GO" id="GO:0007018">
    <property type="term" value="P:microtubule-based movement"/>
    <property type="evidence" value="ECO:0007669"/>
    <property type="project" value="TreeGrafter"/>
</dbReference>
<gene>
    <name evidence="4" type="primary">LOC117642206</name>
</gene>
<protein>
    <submittedName>
        <fullName evidence="4">Tctex1 domain-containing protein 1-like</fullName>
    </submittedName>
</protein>
<dbReference type="InterPro" id="IPR038586">
    <property type="entry name" value="Tctex-1-like_sf"/>
</dbReference>
<dbReference type="PANTHER" id="PTHR21255:SF65">
    <property type="entry name" value="TCTEX1 DOMAIN-CONTAINING PROTEIN 2"/>
    <property type="match status" value="1"/>
</dbReference>
<dbReference type="GeneID" id="117642206"/>
<sequence length="151" mass="17275">MPHRHQAGAIAAARPMTPTTPEPEELSFDGKVRPSFQNTYRMEPKRPWSEESALQCLREVMHEKLDAAEYEADKCGDLAASVAAEVRTRIRELNFDRYRVVCVVQVYEKLFQGIHAEVGYLWDTQRDHHSTYSMSGLHIVASGIVFGVYYE</sequence>
<evidence type="ECO:0000313" key="3">
    <source>
        <dbReference type="Proteomes" id="UP000515158"/>
    </source>
</evidence>
<dbReference type="Gene3D" id="3.30.1140.40">
    <property type="entry name" value="Tctex-1"/>
    <property type="match status" value="1"/>
</dbReference>
<dbReference type="Pfam" id="PF03645">
    <property type="entry name" value="Tctex-1"/>
    <property type="match status" value="1"/>
</dbReference>
<dbReference type="Proteomes" id="UP000515158">
    <property type="component" value="Unplaced"/>
</dbReference>
<proteinExistence type="inferred from homology"/>
<evidence type="ECO:0000313" key="4">
    <source>
        <dbReference type="RefSeq" id="XP_034236040.1"/>
    </source>
</evidence>
<organism evidence="4">
    <name type="scientific">Thrips palmi</name>
    <name type="common">Melon thrips</name>
    <dbReference type="NCBI Taxonomy" id="161013"/>
    <lineage>
        <taxon>Eukaryota</taxon>
        <taxon>Metazoa</taxon>
        <taxon>Ecdysozoa</taxon>
        <taxon>Arthropoda</taxon>
        <taxon>Hexapoda</taxon>
        <taxon>Insecta</taxon>
        <taxon>Pterygota</taxon>
        <taxon>Neoptera</taxon>
        <taxon>Paraneoptera</taxon>
        <taxon>Thysanoptera</taxon>
        <taxon>Terebrantia</taxon>
        <taxon>Thripoidea</taxon>
        <taxon>Thripidae</taxon>
        <taxon>Thrips</taxon>
    </lineage>
</organism>
<comment type="similarity">
    <text evidence="1">Belongs to the dynein light chain Tctex-type family.</text>
</comment>
<dbReference type="CDD" id="cd21451">
    <property type="entry name" value="DLC-like_TCTEX1D"/>
    <property type="match status" value="1"/>
</dbReference>
<dbReference type="KEGG" id="tpal:117642206"/>
<feature type="region of interest" description="Disordered" evidence="2">
    <location>
        <begin position="1"/>
        <end position="30"/>
    </location>
</feature>
<dbReference type="InParanoid" id="A0A6P8YGK2"/>
<evidence type="ECO:0000256" key="1">
    <source>
        <dbReference type="ARBA" id="ARBA00005361"/>
    </source>
</evidence>
<keyword evidence="3" id="KW-1185">Reference proteome</keyword>
<dbReference type="GO" id="GO:0045505">
    <property type="term" value="F:dynein intermediate chain binding"/>
    <property type="evidence" value="ECO:0007669"/>
    <property type="project" value="TreeGrafter"/>
</dbReference>
<dbReference type="GO" id="GO:0005737">
    <property type="term" value="C:cytoplasm"/>
    <property type="evidence" value="ECO:0007669"/>
    <property type="project" value="TreeGrafter"/>
</dbReference>
<dbReference type="AlphaFoldDB" id="A0A6P8YGK2"/>
<accession>A0A6P8YGK2</accession>
<name>A0A6P8YGK2_THRPL</name>
<evidence type="ECO:0000256" key="2">
    <source>
        <dbReference type="SAM" id="MobiDB-lite"/>
    </source>
</evidence>
<dbReference type="PANTHER" id="PTHR21255">
    <property type="entry name" value="T-COMPLEX-ASSOCIATED-TESTIS-EXPRESSED 1/ DYNEIN LIGHT CHAIN"/>
    <property type="match status" value="1"/>
</dbReference>
<dbReference type="RefSeq" id="XP_034236040.1">
    <property type="nucleotide sequence ID" value="XM_034380149.1"/>
</dbReference>
<dbReference type="GO" id="GO:0005868">
    <property type="term" value="C:cytoplasmic dynein complex"/>
    <property type="evidence" value="ECO:0007669"/>
    <property type="project" value="TreeGrafter"/>
</dbReference>
<reference evidence="4" key="1">
    <citation type="submission" date="2025-08" db="UniProtKB">
        <authorList>
            <consortium name="RefSeq"/>
        </authorList>
    </citation>
    <scope>IDENTIFICATION</scope>
    <source>
        <tissue evidence="4">Total insect</tissue>
    </source>
</reference>
<dbReference type="InterPro" id="IPR005334">
    <property type="entry name" value="Tctex-1-like"/>
</dbReference>
<dbReference type="OrthoDB" id="10248487at2759"/>